<dbReference type="PATRIC" id="fig|587753.11.peg.3868"/>
<reference evidence="1 2" key="1">
    <citation type="journal article" date="2015" name="Stand. Genomic Sci.">
        <title>Complete genome of Pseudomonas chlororaphis strain UFB2, a soil bacterium with antibacterial activity against bacterial canker pathogen of tomato.</title>
        <authorList>
            <person name="Deng P."/>
            <person name="Wang X."/>
            <person name="Baird S.M."/>
            <person name="Lu S.E."/>
        </authorList>
    </citation>
    <scope>NUCLEOTIDE SEQUENCE [LARGE SCALE GENOMIC DNA]</scope>
    <source>
        <strain evidence="1 2">UFB2</strain>
    </source>
</reference>
<evidence type="ECO:0000313" key="2">
    <source>
        <dbReference type="Proteomes" id="UP000035212"/>
    </source>
</evidence>
<organism evidence="1 2">
    <name type="scientific">Pseudomonas chlororaphis</name>
    <dbReference type="NCBI Taxonomy" id="587753"/>
    <lineage>
        <taxon>Bacteria</taxon>
        <taxon>Pseudomonadati</taxon>
        <taxon>Pseudomonadota</taxon>
        <taxon>Gammaproteobacteria</taxon>
        <taxon>Pseudomonadales</taxon>
        <taxon>Pseudomonadaceae</taxon>
        <taxon>Pseudomonas</taxon>
    </lineage>
</organism>
<dbReference type="Proteomes" id="UP000035212">
    <property type="component" value="Chromosome"/>
</dbReference>
<name>A0A0G3GHH8_9PSED</name>
<proteinExistence type="predicted"/>
<evidence type="ECO:0000313" key="1">
    <source>
        <dbReference type="EMBL" id="AKK00040.1"/>
    </source>
</evidence>
<protein>
    <submittedName>
        <fullName evidence="1">Uncharacterized protein</fullName>
    </submittedName>
</protein>
<dbReference type="EMBL" id="CP011020">
    <property type="protein sequence ID" value="AKK00040.1"/>
    <property type="molecule type" value="Genomic_DNA"/>
</dbReference>
<accession>A0A0G3GHH8</accession>
<sequence>MSNFPFTVGDLKRQLEGLDPEELLEFQGGLTFNRIKRRGDDLQVLEFCEAQAFLDEKFKKKNSHVQAVFIKAEPLEDGQLMQEIDISIR</sequence>
<dbReference type="AlphaFoldDB" id="A0A0G3GHH8"/>
<gene>
    <name evidence="1" type="ORF">VM99_18910</name>
</gene>
<reference evidence="2" key="2">
    <citation type="submission" date="2015-03" db="EMBL/GenBank/DDBJ databases">
        <authorList>
            <person name="Deng P."/>
            <person name="Lu S."/>
        </authorList>
    </citation>
    <scope>NUCLEOTIDE SEQUENCE [LARGE SCALE GENOMIC DNA]</scope>
    <source>
        <strain evidence="2">UFB2</strain>
    </source>
</reference>